<dbReference type="EMBL" id="WTYR01000001">
    <property type="protein sequence ID" value="MXP11024.1"/>
    <property type="molecule type" value="Genomic_DNA"/>
</dbReference>
<dbReference type="Proteomes" id="UP000429229">
    <property type="component" value="Unassembled WGS sequence"/>
</dbReference>
<name>A0A6I4U6I5_9SPHN</name>
<proteinExistence type="predicted"/>
<sequence>MTHRTIITPAPPGPVALAETKDWLGLATTGEDALVERLLASAIEACEGFTGQMPLVQACEEVLPVSGGFRTLATCPVTALLGVEAIAADGTRSPLAPDDYAFELGTDGSARFRTIRPGSASRVAVRFTADMALDWAGLPSAIRHGIERLAAHGYRTRAGEESEANLPPTAVAALWRPWRRMRVA</sequence>
<evidence type="ECO:0000313" key="2">
    <source>
        <dbReference type="Proteomes" id="UP000429229"/>
    </source>
</evidence>
<dbReference type="RefSeq" id="WP_160617599.1">
    <property type="nucleotide sequence ID" value="NZ_WTYR01000001.1"/>
</dbReference>
<accession>A0A6I4U6I5</accession>
<dbReference type="NCBIfam" id="TIGR02215">
    <property type="entry name" value="phage_chp_gp8"/>
    <property type="match status" value="1"/>
</dbReference>
<keyword evidence="2" id="KW-1185">Reference proteome</keyword>
<dbReference type="CDD" id="cd08054">
    <property type="entry name" value="gp6"/>
    <property type="match status" value="1"/>
</dbReference>
<evidence type="ECO:0008006" key="3">
    <source>
        <dbReference type="Google" id="ProtNLM"/>
    </source>
</evidence>
<organism evidence="1 2">
    <name type="scientific">Alteriqipengyuania halimionae</name>
    <dbReference type="NCBI Taxonomy" id="1926630"/>
    <lineage>
        <taxon>Bacteria</taxon>
        <taxon>Pseudomonadati</taxon>
        <taxon>Pseudomonadota</taxon>
        <taxon>Alphaproteobacteria</taxon>
        <taxon>Sphingomonadales</taxon>
        <taxon>Erythrobacteraceae</taxon>
        <taxon>Alteriqipengyuania</taxon>
    </lineage>
</organism>
<gene>
    <name evidence="1" type="ORF">GRI68_12625</name>
</gene>
<reference evidence="1 2" key="1">
    <citation type="submission" date="2019-12" db="EMBL/GenBank/DDBJ databases">
        <title>Genomic-based taxomic classification of the family Erythrobacteraceae.</title>
        <authorList>
            <person name="Xu L."/>
        </authorList>
    </citation>
    <scope>NUCLEOTIDE SEQUENCE [LARGE SCALE GENOMIC DNA]</scope>
    <source>
        <strain evidence="1 2">LMG 29519</strain>
    </source>
</reference>
<protein>
    <recommendedName>
        <fullName evidence="3">Phage gp6-like head-tail connector protein</fullName>
    </recommendedName>
</protein>
<dbReference type="OrthoDB" id="8478788at2"/>
<dbReference type="InterPro" id="IPR011738">
    <property type="entry name" value="Phage_CHP"/>
</dbReference>
<dbReference type="AlphaFoldDB" id="A0A6I4U6I5"/>
<evidence type="ECO:0000313" key="1">
    <source>
        <dbReference type="EMBL" id="MXP11024.1"/>
    </source>
</evidence>
<comment type="caution">
    <text evidence="1">The sequence shown here is derived from an EMBL/GenBank/DDBJ whole genome shotgun (WGS) entry which is preliminary data.</text>
</comment>
<dbReference type="Gene3D" id="1.10.3230.30">
    <property type="entry name" value="Phage gp6-like head-tail connector protein"/>
    <property type="match status" value="1"/>
</dbReference>